<dbReference type="Gene3D" id="6.10.140.1230">
    <property type="match status" value="1"/>
</dbReference>
<comment type="caution">
    <text evidence="1">The sequence shown here is derived from an EMBL/GenBank/DDBJ whole genome shotgun (WGS) entry which is preliminary data.</text>
</comment>
<organism evidence="1 2">
    <name type="scientific">Acrasis kona</name>
    <dbReference type="NCBI Taxonomy" id="1008807"/>
    <lineage>
        <taxon>Eukaryota</taxon>
        <taxon>Discoba</taxon>
        <taxon>Heterolobosea</taxon>
        <taxon>Tetramitia</taxon>
        <taxon>Eutetramitia</taxon>
        <taxon>Acrasidae</taxon>
        <taxon>Acrasis</taxon>
    </lineage>
</organism>
<sequence>METINDLQLTSNSYRIQSLKSQREAEESKLMVKKCMEKGDLDRARIYAEKAVRKRNESNNYLKLSNKLEATTSNVQQLTNAQQLQQKMNGIVGDLGHVMKTINIDEISNTMNSFEDFDSNLGVSTDYMEKSMSSIDYSIPDDEVGDLVAQIADDNNLQLSDQLQFSATSRTDPMDQLQKEYFAKKQDQYVKAKNKIAL</sequence>
<dbReference type="PANTHER" id="PTHR10476">
    <property type="entry name" value="CHARGED MULTIVESICULAR BODY PROTEIN"/>
    <property type="match status" value="1"/>
</dbReference>
<accession>A0AAW2ZKA6</accession>
<dbReference type="InterPro" id="IPR005024">
    <property type="entry name" value="Snf7_fam"/>
</dbReference>
<evidence type="ECO:0000313" key="1">
    <source>
        <dbReference type="EMBL" id="KAL0489823.1"/>
    </source>
</evidence>
<reference evidence="1 2" key="1">
    <citation type="submission" date="2024-03" db="EMBL/GenBank/DDBJ databases">
        <title>The Acrasis kona genome and developmental transcriptomes reveal deep origins of eukaryotic multicellular pathways.</title>
        <authorList>
            <person name="Sheikh S."/>
            <person name="Fu C.-J."/>
            <person name="Brown M.W."/>
            <person name="Baldauf S.L."/>
        </authorList>
    </citation>
    <scope>NUCLEOTIDE SEQUENCE [LARGE SCALE GENOMIC DNA]</scope>
    <source>
        <strain evidence="1 2">ATCC MYA-3509</strain>
    </source>
</reference>
<proteinExistence type="predicted"/>
<dbReference type="Proteomes" id="UP001431209">
    <property type="component" value="Unassembled WGS sequence"/>
</dbReference>
<name>A0AAW2ZKA6_9EUKA</name>
<dbReference type="GO" id="GO:0007034">
    <property type="term" value="P:vacuolar transport"/>
    <property type="evidence" value="ECO:0007669"/>
    <property type="project" value="InterPro"/>
</dbReference>
<dbReference type="EMBL" id="JAOPGA020001603">
    <property type="protein sequence ID" value="KAL0489823.1"/>
    <property type="molecule type" value="Genomic_DNA"/>
</dbReference>
<evidence type="ECO:0000313" key="2">
    <source>
        <dbReference type="Proteomes" id="UP001431209"/>
    </source>
</evidence>
<protein>
    <submittedName>
        <fullName evidence="1">Vacuolar protein-sorting protein VPS46</fullName>
    </submittedName>
</protein>
<dbReference type="AlphaFoldDB" id="A0AAW2ZKA6"/>
<keyword evidence="2" id="KW-1185">Reference proteome</keyword>
<dbReference type="Pfam" id="PF03357">
    <property type="entry name" value="Snf7"/>
    <property type="match status" value="1"/>
</dbReference>
<gene>
    <name evidence="1" type="ORF">AKO1_009281</name>
</gene>